<evidence type="ECO:0000256" key="5">
    <source>
        <dbReference type="ARBA" id="ARBA00022801"/>
    </source>
</evidence>
<dbReference type="SUPFAM" id="SSF63411">
    <property type="entry name" value="LuxS/MPP-like metallohydrolase"/>
    <property type="match status" value="4"/>
</dbReference>
<evidence type="ECO:0000259" key="11">
    <source>
        <dbReference type="Pfam" id="PF05193"/>
    </source>
</evidence>
<feature type="domain" description="Peptidase M16 N-terminal" evidence="10">
    <location>
        <begin position="46"/>
        <end position="165"/>
    </location>
</feature>
<dbReference type="InterPro" id="IPR001431">
    <property type="entry name" value="Pept_M16_Zn_BS"/>
</dbReference>
<evidence type="ECO:0000256" key="7">
    <source>
        <dbReference type="ARBA" id="ARBA00023049"/>
    </source>
</evidence>
<dbReference type="PANTHER" id="PTHR43690">
    <property type="entry name" value="NARDILYSIN"/>
    <property type="match status" value="1"/>
</dbReference>
<dbReference type="Gene3D" id="3.30.830.10">
    <property type="entry name" value="Metalloenzyme, LuxS/M16 peptidase-like"/>
    <property type="match status" value="4"/>
</dbReference>
<evidence type="ECO:0000313" key="14">
    <source>
        <dbReference type="Proteomes" id="UP000196036"/>
    </source>
</evidence>
<comment type="similarity">
    <text evidence="2 8">Belongs to the peptidase M16 family.</text>
</comment>
<comment type="cofactor">
    <cofactor evidence="1">
        <name>Zn(2+)</name>
        <dbReference type="ChEBI" id="CHEBI:29105"/>
    </cofactor>
</comment>
<evidence type="ECO:0000256" key="2">
    <source>
        <dbReference type="ARBA" id="ARBA00007261"/>
    </source>
</evidence>
<dbReference type="Proteomes" id="UP001198461">
    <property type="component" value="Unassembled WGS sequence"/>
</dbReference>
<evidence type="ECO:0000259" key="10">
    <source>
        <dbReference type="Pfam" id="PF00675"/>
    </source>
</evidence>
<keyword evidence="9" id="KW-0732">Signal</keyword>
<dbReference type="InterPro" id="IPR007863">
    <property type="entry name" value="Peptidase_M16_C"/>
</dbReference>
<evidence type="ECO:0000256" key="8">
    <source>
        <dbReference type="RuleBase" id="RU004447"/>
    </source>
</evidence>
<dbReference type="EMBL" id="NFLW01000017">
    <property type="protein sequence ID" value="OUQ69378.1"/>
    <property type="molecule type" value="Genomic_DNA"/>
</dbReference>
<dbReference type="AlphaFoldDB" id="A0A1Y4VIV8"/>
<evidence type="ECO:0000313" key="12">
    <source>
        <dbReference type="EMBL" id="MCA4706688.1"/>
    </source>
</evidence>
<dbReference type="PROSITE" id="PS00143">
    <property type="entry name" value="INSULINASE"/>
    <property type="match status" value="1"/>
</dbReference>
<evidence type="ECO:0000256" key="6">
    <source>
        <dbReference type="ARBA" id="ARBA00022833"/>
    </source>
</evidence>
<feature type="chain" id="PRO_5010998929" evidence="9">
    <location>
        <begin position="21"/>
        <end position="934"/>
    </location>
</feature>
<protein>
    <submittedName>
        <fullName evidence="12">Insulinase family protein</fullName>
    </submittedName>
    <submittedName>
        <fullName evidence="13">Peptidase M16</fullName>
    </submittedName>
</protein>
<dbReference type="Pfam" id="PF05193">
    <property type="entry name" value="Peptidase_M16_C"/>
    <property type="match status" value="2"/>
</dbReference>
<keyword evidence="6" id="KW-0862">Zinc</keyword>
<dbReference type="RefSeq" id="WP_008024607.1">
    <property type="nucleotide sequence ID" value="NZ_JABFIB010000018.1"/>
</dbReference>
<keyword evidence="3" id="KW-0645">Protease</keyword>
<name>A0A1Y4VIV8_9BACE</name>
<evidence type="ECO:0000256" key="4">
    <source>
        <dbReference type="ARBA" id="ARBA00022723"/>
    </source>
</evidence>
<dbReference type="GO" id="GO:0046872">
    <property type="term" value="F:metal ion binding"/>
    <property type="evidence" value="ECO:0007669"/>
    <property type="project" value="UniProtKB-KW"/>
</dbReference>
<evidence type="ECO:0000313" key="13">
    <source>
        <dbReference type="EMBL" id="OUQ69378.1"/>
    </source>
</evidence>
<keyword evidence="4" id="KW-0479">Metal-binding</keyword>
<feature type="domain" description="Peptidase M16 C-terminal" evidence="11">
    <location>
        <begin position="684"/>
        <end position="852"/>
    </location>
</feature>
<dbReference type="GO" id="GO:0006508">
    <property type="term" value="P:proteolysis"/>
    <property type="evidence" value="ECO:0007669"/>
    <property type="project" value="UniProtKB-KW"/>
</dbReference>
<comment type="caution">
    <text evidence="13">The sequence shown here is derived from an EMBL/GenBank/DDBJ whole genome shotgun (WGS) entry which is preliminary data.</text>
</comment>
<dbReference type="InterPro" id="IPR011249">
    <property type="entry name" value="Metalloenz_LuxS/M16"/>
</dbReference>
<dbReference type="InterPro" id="IPR050626">
    <property type="entry name" value="Peptidase_M16"/>
</dbReference>
<evidence type="ECO:0000256" key="9">
    <source>
        <dbReference type="SAM" id="SignalP"/>
    </source>
</evidence>
<reference evidence="14" key="1">
    <citation type="submission" date="2017-04" db="EMBL/GenBank/DDBJ databases">
        <title>Function of individual gut microbiota members based on whole genome sequencing of pure cultures obtained from chicken caecum.</title>
        <authorList>
            <person name="Medvecky M."/>
            <person name="Cejkova D."/>
            <person name="Polansky O."/>
            <person name="Karasova D."/>
            <person name="Kubasova T."/>
            <person name="Cizek A."/>
            <person name="Rychlik I."/>
        </authorList>
    </citation>
    <scope>NUCLEOTIDE SEQUENCE [LARGE SCALE GENOMIC DNA]</scope>
    <source>
        <strain evidence="14">An109</strain>
    </source>
</reference>
<feature type="domain" description="Peptidase M16 C-terminal" evidence="11">
    <location>
        <begin position="205"/>
        <end position="382"/>
    </location>
</feature>
<dbReference type="Proteomes" id="UP000196036">
    <property type="component" value="Unassembled WGS sequence"/>
</dbReference>
<dbReference type="EMBL" id="JAIWYE010000040">
    <property type="protein sequence ID" value="MCA4706688.1"/>
    <property type="molecule type" value="Genomic_DNA"/>
</dbReference>
<dbReference type="InterPro" id="IPR011765">
    <property type="entry name" value="Pept_M16_N"/>
</dbReference>
<keyword evidence="5" id="KW-0378">Hydrolase</keyword>
<dbReference type="PANTHER" id="PTHR43690:SF34">
    <property type="entry name" value="ZINC PROTEASE PQQL-LIKE"/>
    <property type="match status" value="1"/>
</dbReference>
<organism evidence="13 14">
    <name type="scientific">Bacteroides xylanisolvens</name>
    <dbReference type="NCBI Taxonomy" id="371601"/>
    <lineage>
        <taxon>Bacteria</taxon>
        <taxon>Pseudomonadati</taxon>
        <taxon>Bacteroidota</taxon>
        <taxon>Bacteroidia</taxon>
        <taxon>Bacteroidales</taxon>
        <taxon>Bacteroidaceae</taxon>
        <taxon>Bacteroides</taxon>
    </lineage>
</organism>
<reference evidence="12" key="3">
    <citation type="submission" date="2023-08" db="EMBL/GenBank/DDBJ databases">
        <title>Mucin Metabolism Genes Underlie the Key Renovations of Bacteroides xylanisolvens Genomes in Captive Great Apes.</title>
        <authorList>
            <person name="Nishida A.H."/>
        </authorList>
    </citation>
    <scope>NUCLEOTIDE SEQUENCE</scope>
    <source>
        <strain evidence="12">P13.H9</strain>
    </source>
</reference>
<keyword evidence="7" id="KW-0482">Metalloprotease</keyword>
<feature type="signal peptide" evidence="9">
    <location>
        <begin position="1"/>
        <end position="20"/>
    </location>
</feature>
<proteinExistence type="inferred from homology"/>
<evidence type="ECO:0000256" key="3">
    <source>
        <dbReference type="ARBA" id="ARBA00022670"/>
    </source>
</evidence>
<dbReference type="Pfam" id="PF00675">
    <property type="entry name" value="Peptidase_M16"/>
    <property type="match status" value="1"/>
</dbReference>
<accession>A0A1Y4VIV8</accession>
<reference evidence="13" key="2">
    <citation type="journal article" date="2018" name="BMC Genomics">
        <title>Whole genome sequencing and function prediction of 133 gut anaerobes isolated from chicken caecum in pure cultures.</title>
        <authorList>
            <person name="Medvecky M."/>
            <person name="Cejkova D."/>
            <person name="Polansky O."/>
            <person name="Karasova D."/>
            <person name="Kubasova T."/>
            <person name="Cizek A."/>
            <person name="Rychlik I."/>
        </authorList>
    </citation>
    <scope>NUCLEOTIDE SEQUENCE</scope>
    <source>
        <strain evidence="13">An109</strain>
    </source>
</reference>
<sequence length="934" mass="106698">MKKFLWLIFIGLLLSPVVCGQSSEFLQYDKNLIIGKLDNGLTYYIYPNTNPKGEAVYRLFVKAGSVMEKENQRGLAHFLEHMAFNGSYHFPTDGMVRFLESKGAKFGKDLNAHTSFNETVYKLQLPSSNPQMVDSTLTILADWAGGLSIDSMQVEKERGVILSEWLSKKDAKRDSDTAFLLELLNGSRYSERMTIGDTAVIRNCKREDIQDYYQTWYHPSLMAVAVVGDINSEQIKTLIKEKFGKLSSAASPTWKQCHIPVYKKEAVRILTNESLKTIELDMIQLLPLSKPVQTTKDYKAYLIRTLLNRLFKMRMNAWAFENPSYKKASIQYSSFLNATGVLLCSVELLPGKMEKGISEFIAQQEQIFRYGFTRAEIERAKKVIYNNLENKLQNQQNPTSIELMNDVYADFYVGNRFTSLQEEYQLVQLYFPEIDSVALARNLAKVYSPRKMHYLLRANEKADKEVGGDMTLMAIIKEARKQSLERYNKHVSVPDELCQFPSGGHVVKEENIPEIGAVSLWLNNGTRIIFKSSDLDKGKVLLTGFRKGGLYSLDSLHYYTGVFAPSIISLSGAGDFSRDALNYFLAGNSASMRLLVDKTRTGLAGVSQVKDMETMFQLLYTKWMYPRLDTAICRQTIEKTIENYRVKQKSPTEIFQEELMWILNGRNYTNTILSDSLITRYVKQEDMLPLFNRFYGAGEDYTFVILGDCTIEDIKPLITTYIGGLPKGKIDTDWRFKERIIPHKSCSLIHYTGDSPKASVSLTFQQDSLLGEFNSLTLKSNIMKAMLRTCLLNRLREEMGKVYSVSVASSAGLYPSFLSRTMIGFVCLPEDVDSLVNATQEELQRLYEHPESFENVLTDVKNNLLKDFELDKQKNSFWTSWIRNSIFNQQEDWKYLTDYPQTVNSITAKEISSFAKYLLGTAPMIKAVLYPKSK</sequence>
<evidence type="ECO:0000256" key="1">
    <source>
        <dbReference type="ARBA" id="ARBA00001947"/>
    </source>
</evidence>
<gene>
    <name evidence="13" type="ORF">B5E52_10160</name>
    <name evidence="12" type="ORF">LD004_24100</name>
</gene>
<dbReference type="GO" id="GO:0004222">
    <property type="term" value="F:metalloendopeptidase activity"/>
    <property type="evidence" value="ECO:0007669"/>
    <property type="project" value="InterPro"/>
</dbReference>